<protein>
    <submittedName>
        <fullName evidence="6">MurR/RpiR family transcriptional regulator</fullName>
    </submittedName>
</protein>
<gene>
    <name evidence="6" type="ORF">FG385_07320</name>
</gene>
<dbReference type="RefSeq" id="WP_139095840.1">
    <property type="nucleotide sequence ID" value="NZ_VDFW01000004.1"/>
</dbReference>
<evidence type="ECO:0000256" key="3">
    <source>
        <dbReference type="ARBA" id="ARBA00023163"/>
    </source>
</evidence>
<dbReference type="EMBL" id="VDFW01000004">
    <property type="protein sequence ID" value="TNC28223.1"/>
    <property type="molecule type" value="Genomic_DNA"/>
</dbReference>
<dbReference type="AlphaFoldDB" id="A0A5C4M8W6"/>
<accession>A0A5C4M8W6</accession>
<proteinExistence type="predicted"/>
<dbReference type="SUPFAM" id="SSF46689">
    <property type="entry name" value="Homeodomain-like"/>
    <property type="match status" value="1"/>
</dbReference>
<dbReference type="SUPFAM" id="SSF53697">
    <property type="entry name" value="SIS domain"/>
    <property type="match status" value="1"/>
</dbReference>
<keyword evidence="1" id="KW-0805">Transcription regulation</keyword>
<dbReference type="GO" id="GO:0003700">
    <property type="term" value="F:DNA-binding transcription factor activity"/>
    <property type="evidence" value="ECO:0007669"/>
    <property type="project" value="InterPro"/>
</dbReference>
<dbReference type="InterPro" id="IPR001347">
    <property type="entry name" value="SIS_dom"/>
</dbReference>
<dbReference type="CDD" id="cd05013">
    <property type="entry name" value="SIS_RpiR"/>
    <property type="match status" value="1"/>
</dbReference>
<dbReference type="Proteomes" id="UP000305546">
    <property type="component" value="Unassembled WGS sequence"/>
</dbReference>
<keyword evidence="7" id="KW-1185">Reference proteome</keyword>
<dbReference type="InterPro" id="IPR047640">
    <property type="entry name" value="RpiR-like"/>
</dbReference>
<keyword evidence="2" id="KW-0238">DNA-binding</keyword>
<dbReference type="InterPro" id="IPR036388">
    <property type="entry name" value="WH-like_DNA-bd_sf"/>
</dbReference>
<dbReference type="GO" id="GO:0097367">
    <property type="term" value="F:carbohydrate derivative binding"/>
    <property type="evidence" value="ECO:0007669"/>
    <property type="project" value="InterPro"/>
</dbReference>
<dbReference type="PANTHER" id="PTHR30514">
    <property type="entry name" value="GLUCOKINASE"/>
    <property type="match status" value="1"/>
</dbReference>
<dbReference type="Pfam" id="PF01380">
    <property type="entry name" value="SIS"/>
    <property type="match status" value="1"/>
</dbReference>
<feature type="domain" description="HTH rpiR-type" evidence="4">
    <location>
        <begin position="8"/>
        <end position="84"/>
    </location>
</feature>
<reference evidence="6 7" key="1">
    <citation type="submission" date="2019-06" db="EMBL/GenBank/DDBJ databases">
        <title>Amycolatopsis alkalitolerans sp. nov., isolated from Gastrodia elata Blume.</title>
        <authorList>
            <person name="Narsing Rao M.P."/>
            <person name="Li W.J."/>
        </authorList>
    </citation>
    <scope>NUCLEOTIDE SEQUENCE [LARGE SCALE GENOMIC DNA]</scope>
    <source>
        <strain evidence="6 7">SYSUP0005</strain>
    </source>
</reference>
<dbReference type="GO" id="GO:0003677">
    <property type="term" value="F:DNA binding"/>
    <property type="evidence" value="ECO:0007669"/>
    <property type="project" value="UniProtKB-KW"/>
</dbReference>
<sequence length="275" mass="29694">MTPPASYQELTEVLRSRLPKLVSGQLRIAHLVLADPEGTAYRGISEAARLAEVRESSIARFANSLGLSGYPAIMELCRVWLAERAQLARRAEDDGHEPPGGTLSAALEQEQTNLARTFNRLDRASWLSAVATLAEAGAVHVLGLRESRPVAELLSRRLHARQLGVSLPDEIRDISGVLVAISVRRYAADTVRAAEYARDHDVRVVALTDNPASPLADHAHVALFAETVGIGNSQSLTALAALAQALAREVALRRGDRAPEDDLPASFGFYQADLK</sequence>
<evidence type="ECO:0000256" key="1">
    <source>
        <dbReference type="ARBA" id="ARBA00023015"/>
    </source>
</evidence>
<name>A0A5C4M8W6_9PSEU</name>
<dbReference type="InterPro" id="IPR035472">
    <property type="entry name" value="RpiR-like_SIS"/>
</dbReference>
<comment type="caution">
    <text evidence="6">The sequence shown here is derived from an EMBL/GenBank/DDBJ whole genome shotgun (WGS) entry which is preliminary data.</text>
</comment>
<dbReference type="GO" id="GO:1901135">
    <property type="term" value="P:carbohydrate derivative metabolic process"/>
    <property type="evidence" value="ECO:0007669"/>
    <property type="project" value="InterPro"/>
</dbReference>
<dbReference type="Gene3D" id="3.40.50.10490">
    <property type="entry name" value="Glucose-6-phosphate isomerase like protein, domain 1"/>
    <property type="match status" value="1"/>
</dbReference>
<feature type="domain" description="SIS" evidence="5">
    <location>
        <begin position="129"/>
        <end position="256"/>
    </location>
</feature>
<organism evidence="6 7">
    <name type="scientific">Amycolatopsis alkalitolerans</name>
    <dbReference type="NCBI Taxonomy" id="2547244"/>
    <lineage>
        <taxon>Bacteria</taxon>
        <taxon>Bacillati</taxon>
        <taxon>Actinomycetota</taxon>
        <taxon>Actinomycetes</taxon>
        <taxon>Pseudonocardiales</taxon>
        <taxon>Pseudonocardiaceae</taxon>
        <taxon>Amycolatopsis</taxon>
    </lineage>
</organism>
<evidence type="ECO:0000256" key="2">
    <source>
        <dbReference type="ARBA" id="ARBA00023125"/>
    </source>
</evidence>
<dbReference type="InterPro" id="IPR000281">
    <property type="entry name" value="HTH_RpiR"/>
</dbReference>
<dbReference type="PROSITE" id="PS51071">
    <property type="entry name" value="HTH_RPIR"/>
    <property type="match status" value="1"/>
</dbReference>
<evidence type="ECO:0000313" key="7">
    <source>
        <dbReference type="Proteomes" id="UP000305546"/>
    </source>
</evidence>
<dbReference type="Pfam" id="PF01418">
    <property type="entry name" value="HTH_6"/>
    <property type="match status" value="1"/>
</dbReference>
<evidence type="ECO:0000259" key="5">
    <source>
        <dbReference type="PROSITE" id="PS51464"/>
    </source>
</evidence>
<dbReference type="InterPro" id="IPR046348">
    <property type="entry name" value="SIS_dom_sf"/>
</dbReference>
<keyword evidence="3" id="KW-0804">Transcription</keyword>
<dbReference type="PANTHER" id="PTHR30514:SF18">
    <property type="entry name" value="RPIR-FAMILY TRANSCRIPTIONAL REGULATOR"/>
    <property type="match status" value="1"/>
</dbReference>
<dbReference type="PROSITE" id="PS51464">
    <property type="entry name" value="SIS"/>
    <property type="match status" value="1"/>
</dbReference>
<dbReference type="Gene3D" id="1.10.10.10">
    <property type="entry name" value="Winged helix-like DNA-binding domain superfamily/Winged helix DNA-binding domain"/>
    <property type="match status" value="1"/>
</dbReference>
<dbReference type="InterPro" id="IPR009057">
    <property type="entry name" value="Homeodomain-like_sf"/>
</dbReference>
<evidence type="ECO:0000313" key="6">
    <source>
        <dbReference type="EMBL" id="TNC28223.1"/>
    </source>
</evidence>
<dbReference type="OrthoDB" id="4293777at2"/>
<evidence type="ECO:0000259" key="4">
    <source>
        <dbReference type="PROSITE" id="PS51071"/>
    </source>
</evidence>